<gene>
    <name evidence="1" type="ORF">BFL34_01567</name>
</gene>
<dbReference type="AlphaFoldDB" id="A0A251Y9J5"/>
<dbReference type="RefSeq" id="WP_086521324.1">
    <property type="nucleotide sequence ID" value="NZ_MDJW01000008.1"/>
</dbReference>
<dbReference type="Proteomes" id="UP000194837">
    <property type="component" value="Unassembled WGS sequence"/>
</dbReference>
<evidence type="ECO:0008006" key="3">
    <source>
        <dbReference type="Google" id="ProtNLM"/>
    </source>
</evidence>
<comment type="caution">
    <text evidence="1">The sequence shown here is derived from an EMBL/GenBank/DDBJ whole genome shotgun (WGS) entry which is preliminary data.</text>
</comment>
<organism evidence="1 2">
    <name type="scientific">Clavibacter michiganensis</name>
    <dbReference type="NCBI Taxonomy" id="28447"/>
    <lineage>
        <taxon>Bacteria</taxon>
        <taxon>Bacillati</taxon>
        <taxon>Actinomycetota</taxon>
        <taxon>Actinomycetes</taxon>
        <taxon>Micrococcales</taxon>
        <taxon>Microbacteriaceae</taxon>
        <taxon>Clavibacter</taxon>
    </lineage>
</organism>
<reference evidence="1 2" key="1">
    <citation type="submission" date="2016-08" db="EMBL/GenBank/DDBJ databases">
        <title>Genome sequence of Clavibacter michiganensis spp strain CFBP7494.</title>
        <authorList>
            <person name="Thapa S.P."/>
            <person name="Coaker G."/>
            <person name="Jacques M.-A."/>
        </authorList>
    </citation>
    <scope>NUCLEOTIDE SEQUENCE [LARGE SCALE GENOMIC DNA]</scope>
    <source>
        <strain evidence="1">CFBP7494</strain>
    </source>
</reference>
<protein>
    <recommendedName>
        <fullName evidence="3">Nucleotidyl transferase AbiEii/AbiGii toxin family protein</fullName>
    </recommendedName>
</protein>
<evidence type="ECO:0000313" key="2">
    <source>
        <dbReference type="Proteomes" id="UP000194837"/>
    </source>
</evidence>
<accession>A0A251Y9J5</accession>
<proteinExistence type="predicted"/>
<dbReference type="EMBL" id="MDJW01000008">
    <property type="protein sequence ID" value="OUE20749.1"/>
    <property type="molecule type" value="Genomic_DNA"/>
</dbReference>
<name>A0A251Y9J5_9MICO</name>
<sequence length="189" mass="20475">MALFDRDGLESALGELATLLLERGTTGNLQIFGGAALTLGLFDRGTTADIDARVRFDTDIADLLQLVADRRGWQSDWLNDTGRGFLPLYGRDVDWKAIFDRGGVTIQLASAEALLAMKLNANRPGRDDDDIAQLMTICGVSSAGDAEEVFEAYYPGECLTGRAMRMVEGILEGGLPERAALPPAPRLER</sequence>
<evidence type="ECO:0000313" key="1">
    <source>
        <dbReference type="EMBL" id="OUE20749.1"/>
    </source>
</evidence>